<organism evidence="6 7">
    <name type="scientific">Deinococcus humi</name>
    <dbReference type="NCBI Taxonomy" id="662880"/>
    <lineage>
        <taxon>Bacteria</taxon>
        <taxon>Thermotogati</taxon>
        <taxon>Deinococcota</taxon>
        <taxon>Deinococci</taxon>
        <taxon>Deinococcales</taxon>
        <taxon>Deinococcaceae</taxon>
        <taxon>Deinococcus</taxon>
    </lineage>
</organism>
<dbReference type="InterPro" id="IPR009057">
    <property type="entry name" value="Homeodomain-like_sf"/>
</dbReference>
<dbReference type="SUPFAM" id="SSF46689">
    <property type="entry name" value="Homeodomain-like"/>
    <property type="match status" value="1"/>
</dbReference>
<keyword evidence="2 4" id="KW-0238">DNA-binding</keyword>
<dbReference type="AlphaFoldDB" id="A0A7W8JVN6"/>
<keyword evidence="1" id="KW-0805">Transcription regulation</keyword>
<feature type="domain" description="HTH tetR-type" evidence="5">
    <location>
        <begin position="5"/>
        <end position="65"/>
    </location>
</feature>
<evidence type="ECO:0000256" key="3">
    <source>
        <dbReference type="ARBA" id="ARBA00023163"/>
    </source>
</evidence>
<dbReference type="SUPFAM" id="SSF48498">
    <property type="entry name" value="Tetracyclin repressor-like, C-terminal domain"/>
    <property type="match status" value="1"/>
</dbReference>
<comment type="caution">
    <text evidence="6">The sequence shown here is derived from an EMBL/GenBank/DDBJ whole genome shotgun (WGS) entry which is preliminary data.</text>
</comment>
<dbReference type="GO" id="GO:0003677">
    <property type="term" value="F:DNA binding"/>
    <property type="evidence" value="ECO:0007669"/>
    <property type="project" value="UniProtKB-UniRule"/>
</dbReference>
<dbReference type="InterPro" id="IPR001647">
    <property type="entry name" value="HTH_TetR"/>
</dbReference>
<sequence length="190" mass="21305">MSEQTDTRTRLLDAAEQLIQERGYHAVSYKDIGERLGIRNASIHYHFPGKTDLGAALVRRYRERLEQTLESLGALSPARRLEQYVAAYRRVVHEDGRICLCTVLAAEDSTLPGPVRQEVRAFFDLNEDWLTHVINEGRAQGAFQFSGPPAEAAWVFLATLEGAMLLARSSRDPGRFESITCRSVDALRSA</sequence>
<dbReference type="PRINTS" id="PR00455">
    <property type="entry name" value="HTHTETR"/>
</dbReference>
<keyword evidence="3" id="KW-0804">Transcription</keyword>
<dbReference type="PANTHER" id="PTHR47506">
    <property type="entry name" value="TRANSCRIPTIONAL REGULATORY PROTEIN"/>
    <property type="match status" value="1"/>
</dbReference>
<accession>A0A7W8JVN6</accession>
<evidence type="ECO:0000313" key="6">
    <source>
        <dbReference type="EMBL" id="MBB5362793.1"/>
    </source>
</evidence>
<dbReference type="Proteomes" id="UP000552709">
    <property type="component" value="Unassembled WGS sequence"/>
</dbReference>
<dbReference type="RefSeq" id="WP_184130499.1">
    <property type="nucleotide sequence ID" value="NZ_JACHFL010000004.1"/>
</dbReference>
<evidence type="ECO:0000259" key="5">
    <source>
        <dbReference type="PROSITE" id="PS50977"/>
    </source>
</evidence>
<dbReference type="InterPro" id="IPR011075">
    <property type="entry name" value="TetR_C"/>
</dbReference>
<dbReference type="Gene3D" id="1.10.357.10">
    <property type="entry name" value="Tetracycline Repressor, domain 2"/>
    <property type="match status" value="1"/>
</dbReference>
<evidence type="ECO:0000256" key="4">
    <source>
        <dbReference type="PROSITE-ProRule" id="PRU00335"/>
    </source>
</evidence>
<evidence type="ECO:0000256" key="1">
    <source>
        <dbReference type="ARBA" id="ARBA00023015"/>
    </source>
</evidence>
<evidence type="ECO:0000256" key="2">
    <source>
        <dbReference type="ARBA" id="ARBA00023125"/>
    </source>
</evidence>
<feature type="DNA-binding region" description="H-T-H motif" evidence="4">
    <location>
        <begin position="28"/>
        <end position="47"/>
    </location>
</feature>
<gene>
    <name evidence="6" type="ORF">HNQ08_001891</name>
</gene>
<protein>
    <submittedName>
        <fullName evidence="6">TetR/AcrR family transcriptional repressor of nem operon</fullName>
    </submittedName>
</protein>
<dbReference type="EMBL" id="JACHFL010000004">
    <property type="protein sequence ID" value="MBB5362793.1"/>
    <property type="molecule type" value="Genomic_DNA"/>
</dbReference>
<dbReference type="Pfam" id="PF00440">
    <property type="entry name" value="TetR_N"/>
    <property type="match status" value="1"/>
</dbReference>
<dbReference type="InterPro" id="IPR036271">
    <property type="entry name" value="Tet_transcr_reg_TetR-rel_C_sf"/>
</dbReference>
<dbReference type="PROSITE" id="PS50977">
    <property type="entry name" value="HTH_TETR_2"/>
    <property type="match status" value="1"/>
</dbReference>
<evidence type="ECO:0000313" key="7">
    <source>
        <dbReference type="Proteomes" id="UP000552709"/>
    </source>
</evidence>
<keyword evidence="7" id="KW-1185">Reference proteome</keyword>
<reference evidence="6 7" key="1">
    <citation type="submission" date="2020-08" db="EMBL/GenBank/DDBJ databases">
        <title>Genomic Encyclopedia of Type Strains, Phase IV (KMG-IV): sequencing the most valuable type-strain genomes for metagenomic binning, comparative biology and taxonomic classification.</title>
        <authorList>
            <person name="Goeker M."/>
        </authorList>
    </citation>
    <scope>NUCLEOTIDE SEQUENCE [LARGE SCALE GENOMIC DNA]</scope>
    <source>
        <strain evidence="6 7">DSM 27939</strain>
    </source>
</reference>
<dbReference type="Pfam" id="PF16925">
    <property type="entry name" value="TetR_C_13"/>
    <property type="match status" value="1"/>
</dbReference>
<dbReference type="PANTHER" id="PTHR47506:SF3">
    <property type="entry name" value="HTH-TYPE TRANSCRIPTIONAL REGULATOR LMRA"/>
    <property type="match status" value="1"/>
</dbReference>
<proteinExistence type="predicted"/>
<name>A0A7W8JVN6_9DEIO</name>